<dbReference type="PANTHER" id="PTHR34858">
    <property type="entry name" value="CYSO-CYSTEINE PEPTIDASE"/>
    <property type="match status" value="1"/>
</dbReference>
<dbReference type="GO" id="GO:0008270">
    <property type="term" value="F:zinc ion binding"/>
    <property type="evidence" value="ECO:0007669"/>
    <property type="project" value="TreeGrafter"/>
</dbReference>
<keyword evidence="6" id="KW-0862">Zinc</keyword>
<name>A0A9Q4CLM5_MORMO</name>
<sequence length="237" mass="27206">MIESNIIAHATTEGVRESCGLVSGGIYFPCTNIHPDPENYFEISSEEWLRAESHAEVEAVVHSHPAGLPFLSAGDRDMQVKTGLPWWLVCDDRLLKFNPVPRLLGREFNHGVQDCYSIIRDAYHLCGISLDDFERHDNWWYTGDNLYLDNISGQGFYQVDEVQDGDVILICLGTSKPCHAALYIGNQEILHHRPDRLSKRDVYGGYWFKFTHSIWRHKQWSDYSLLAIYADMDADLN</sequence>
<dbReference type="Gene3D" id="3.40.140.10">
    <property type="entry name" value="Cytidine Deaminase, domain 2"/>
    <property type="match status" value="1"/>
</dbReference>
<dbReference type="InterPro" id="IPR051929">
    <property type="entry name" value="VirAsm_ModProt"/>
</dbReference>
<keyword evidence="4" id="KW-0378">Hydrolase</keyword>
<reference evidence="9" key="1">
    <citation type="submission" date="2022-08" db="EMBL/GenBank/DDBJ databases">
        <authorList>
            <person name="Dale J.L."/>
        </authorList>
    </citation>
    <scope>NUCLEOTIDE SEQUENCE</scope>
    <source>
        <strain evidence="9">2022EL-00758</strain>
    </source>
</reference>
<accession>A0A9Q4CLM5</accession>
<comment type="similarity">
    <text evidence="1">Belongs to the peptidase C40 family.</text>
</comment>
<dbReference type="EMBL" id="JAPNMI010000002">
    <property type="protein sequence ID" value="MCY0788764.1"/>
    <property type="molecule type" value="Genomic_DNA"/>
</dbReference>
<dbReference type="AlphaFoldDB" id="A0A9Q4CLM5"/>
<evidence type="ECO:0000256" key="3">
    <source>
        <dbReference type="ARBA" id="ARBA00022723"/>
    </source>
</evidence>
<evidence type="ECO:0000313" key="9">
    <source>
        <dbReference type="EMBL" id="MCY0788764.1"/>
    </source>
</evidence>
<keyword evidence="2" id="KW-0645">Protease</keyword>
<dbReference type="PROSITE" id="PS51935">
    <property type="entry name" value="NLPC_P60"/>
    <property type="match status" value="1"/>
</dbReference>
<feature type="domain" description="NlpC/P60" evidence="8">
    <location>
        <begin position="82"/>
        <end position="218"/>
    </location>
</feature>
<dbReference type="InterPro" id="IPR000064">
    <property type="entry name" value="NLP_P60_dom"/>
</dbReference>
<gene>
    <name evidence="9" type="ORF">N0392_03555</name>
</gene>
<comment type="caution">
    <text evidence="9">The sequence shown here is derived from an EMBL/GenBank/DDBJ whole genome shotgun (WGS) entry which is preliminary data.</text>
</comment>
<dbReference type="InterPro" id="IPR028090">
    <property type="entry name" value="JAB_dom_prok"/>
</dbReference>
<evidence type="ECO:0000256" key="7">
    <source>
        <dbReference type="ARBA" id="ARBA00023049"/>
    </source>
</evidence>
<protein>
    <submittedName>
        <fullName evidence="9">C40 family peptidase</fullName>
    </submittedName>
</protein>
<evidence type="ECO:0000256" key="6">
    <source>
        <dbReference type="ARBA" id="ARBA00022833"/>
    </source>
</evidence>
<dbReference type="CDD" id="cd08073">
    <property type="entry name" value="MPN_NLPC_P60"/>
    <property type="match status" value="1"/>
</dbReference>
<dbReference type="GO" id="GO:0006508">
    <property type="term" value="P:proteolysis"/>
    <property type="evidence" value="ECO:0007669"/>
    <property type="project" value="UniProtKB-KW"/>
</dbReference>
<dbReference type="GO" id="GO:0008235">
    <property type="term" value="F:metalloexopeptidase activity"/>
    <property type="evidence" value="ECO:0007669"/>
    <property type="project" value="TreeGrafter"/>
</dbReference>
<evidence type="ECO:0000256" key="2">
    <source>
        <dbReference type="ARBA" id="ARBA00022670"/>
    </source>
</evidence>
<dbReference type="SUPFAM" id="SSF102712">
    <property type="entry name" value="JAB1/MPN domain"/>
    <property type="match status" value="1"/>
</dbReference>
<dbReference type="Proteomes" id="UP001076655">
    <property type="component" value="Unassembled WGS sequence"/>
</dbReference>
<dbReference type="Pfam" id="PF14464">
    <property type="entry name" value="Prok-JAB"/>
    <property type="match status" value="1"/>
</dbReference>
<dbReference type="SUPFAM" id="SSF54001">
    <property type="entry name" value="Cysteine proteinases"/>
    <property type="match status" value="1"/>
</dbReference>
<evidence type="ECO:0000256" key="4">
    <source>
        <dbReference type="ARBA" id="ARBA00022801"/>
    </source>
</evidence>
<dbReference type="Gene3D" id="3.90.1720.10">
    <property type="entry name" value="endopeptidase domain like (from Nostoc punctiforme)"/>
    <property type="match status" value="1"/>
</dbReference>
<keyword evidence="3" id="KW-0479">Metal-binding</keyword>
<proteinExistence type="inferred from homology"/>
<dbReference type="GO" id="GO:0008234">
    <property type="term" value="F:cysteine-type peptidase activity"/>
    <property type="evidence" value="ECO:0007669"/>
    <property type="project" value="UniProtKB-KW"/>
</dbReference>
<dbReference type="RefSeq" id="WP_214209345.1">
    <property type="nucleotide sequence ID" value="NZ_CP132323.1"/>
</dbReference>
<evidence type="ECO:0000256" key="5">
    <source>
        <dbReference type="ARBA" id="ARBA00022807"/>
    </source>
</evidence>
<organism evidence="9 10">
    <name type="scientific">Morganella morganii</name>
    <name type="common">Proteus morganii</name>
    <dbReference type="NCBI Taxonomy" id="582"/>
    <lineage>
        <taxon>Bacteria</taxon>
        <taxon>Pseudomonadati</taxon>
        <taxon>Pseudomonadota</taxon>
        <taxon>Gammaproteobacteria</taxon>
        <taxon>Enterobacterales</taxon>
        <taxon>Morganellaceae</taxon>
        <taxon>Morganella</taxon>
    </lineage>
</organism>
<evidence type="ECO:0000256" key="1">
    <source>
        <dbReference type="ARBA" id="ARBA00007074"/>
    </source>
</evidence>
<dbReference type="InterPro" id="IPR038765">
    <property type="entry name" value="Papain-like_cys_pep_sf"/>
</dbReference>
<keyword evidence="7" id="KW-0482">Metalloprotease</keyword>
<evidence type="ECO:0000259" key="8">
    <source>
        <dbReference type="PROSITE" id="PS51935"/>
    </source>
</evidence>
<evidence type="ECO:0000313" key="10">
    <source>
        <dbReference type="Proteomes" id="UP001076655"/>
    </source>
</evidence>
<keyword evidence="5" id="KW-0788">Thiol protease</keyword>
<dbReference type="Pfam" id="PF00877">
    <property type="entry name" value="NLPC_P60"/>
    <property type="match status" value="1"/>
</dbReference>
<dbReference type="PANTHER" id="PTHR34858:SF1">
    <property type="entry name" value="CYSO-CYSTEINE PEPTIDASE"/>
    <property type="match status" value="1"/>
</dbReference>